<sequence>MKKLLFFLGIFLFVQIHLLAQEKILVIQDPYVLLLNEQTGEIEDPQFIDLNALNPGTPKGIAQIGNEIWITDQNTDAIYRFDLEGNYLSSLTNGMDNIKGLNLINESEVWVTNADSGGGAPGNAIVRFDTNGTPLGNFTTGGKSSFDVLDDGNGSVYISYISGGSPIEIRDYSGNFVSNFVAPNVLNFAQQINFNSDGNLLVANFSSPAGIYLFNIETGVQMDYWSKDSPRGVIELGDGSILFTNGSGIHKMNPATGASTVIKTGSSQYFTRLNLSPSEGCTTPTLSVAAVDPICEGSTATLVATSNGDEVYWYDSATSTTPIFTGSSFTTPALASNTSYWVQAVSFGESEGEIIEGGARVAPSSTSNSSVVAGTSPWGLSFTTTEAFTINSVDVYLASATPGNLVMKLLDESWNVIEETTVACPAGNSSTPVQFEVPLNFSVEAGNTYRLVASQSPIMVREFSSSHPGFPYPIGDVGTVTGGTINNSNTNSDVYYFFYNWTVQTGSSTNCESEKIQVDVTVNEAPDAPTGVEIQFVDPGTTLADLEVNYTGTLVWYADPEGTIVLDSSTLVEDETTYYVSQIVDGCESELFGVTVYFELGIHDQFANQFLIYPNPVRDILHISGGHTIQSVQVFDLSGKLIQTYQNVQQGKIDVRSIAQGTYLVRIQTNKEIKTVKMIKQ</sequence>
<protein>
    <recommendedName>
        <fullName evidence="6">Por secretion system C-terminal sorting domain-containing protein</fullName>
    </recommendedName>
</protein>
<dbReference type="Pfam" id="PF19081">
    <property type="entry name" value="Ig_7"/>
    <property type="match status" value="1"/>
</dbReference>
<proteinExistence type="predicted"/>
<keyword evidence="5" id="KW-1185">Reference proteome</keyword>
<dbReference type="Gene3D" id="2.120.10.30">
    <property type="entry name" value="TolB, C-terminal domain"/>
    <property type="match status" value="1"/>
</dbReference>
<evidence type="ECO:0000256" key="1">
    <source>
        <dbReference type="ARBA" id="ARBA00022729"/>
    </source>
</evidence>
<reference evidence="4 5" key="1">
    <citation type="submission" date="2024-06" db="EMBL/GenBank/DDBJ databases">
        <title>Genomic Encyclopedia of Type Strains, Phase IV (KMG-IV): sequencing the most valuable type-strain genomes for metagenomic binning, comparative biology and taxonomic classification.</title>
        <authorList>
            <person name="Goeker M."/>
        </authorList>
    </citation>
    <scope>NUCLEOTIDE SEQUENCE [LARGE SCALE GENOMIC DNA]</scope>
    <source>
        <strain evidence="4 5">DSM 29388</strain>
    </source>
</reference>
<dbReference type="EMBL" id="JBEPMO010000011">
    <property type="protein sequence ID" value="MET3732316.1"/>
    <property type="molecule type" value="Genomic_DNA"/>
</dbReference>
<organism evidence="4 5">
    <name type="scientific">Moheibacter stercoris</name>
    <dbReference type="NCBI Taxonomy" id="1628251"/>
    <lineage>
        <taxon>Bacteria</taxon>
        <taxon>Pseudomonadati</taxon>
        <taxon>Bacteroidota</taxon>
        <taxon>Flavobacteriia</taxon>
        <taxon>Flavobacteriales</taxon>
        <taxon>Weeksellaceae</taxon>
        <taxon>Moheibacter</taxon>
    </lineage>
</organism>
<dbReference type="Proteomes" id="UP001549146">
    <property type="component" value="Unassembled WGS sequence"/>
</dbReference>
<feature type="domain" description="Ig-like" evidence="3">
    <location>
        <begin position="283"/>
        <end position="347"/>
    </location>
</feature>
<dbReference type="SUPFAM" id="SSF63829">
    <property type="entry name" value="Calcium-dependent phosphotriesterase"/>
    <property type="match status" value="1"/>
</dbReference>
<dbReference type="InterPro" id="IPR011042">
    <property type="entry name" value="6-blade_b-propeller_TolB-like"/>
</dbReference>
<evidence type="ECO:0000259" key="3">
    <source>
        <dbReference type="Pfam" id="PF19081"/>
    </source>
</evidence>
<dbReference type="NCBIfam" id="TIGR04183">
    <property type="entry name" value="Por_Secre_tail"/>
    <property type="match status" value="1"/>
</dbReference>
<evidence type="ECO:0000313" key="5">
    <source>
        <dbReference type="Proteomes" id="UP001549146"/>
    </source>
</evidence>
<accession>A0ABV2LV57</accession>
<keyword evidence="1" id="KW-0732">Signal</keyword>
<gene>
    <name evidence="4" type="ORF">ABID46_001905</name>
</gene>
<dbReference type="InterPro" id="IPR044023">
    <property type="entry name" value="Ig_7"/>
</dbReference>
<dbReference type="RefSeq" id="WP_354509424.1">
    <property type="nucleotide sequence ID" value="NZ_JBEPMO010000011.1"/>
</dbReference>
<name>A0ABV2LV57_9FLAO</name>
<evidence type="ECO:0008006" key="6">
    <source>
        <dbReference type="Google" id="ProtNLM"/>
    </source>
</evidence>
<dbReference type="Pfam" id="PF18962">
    <property type="entry name" value="Por_Secre_tail"/>
    <property type="match status" value="1"/>
</dbReference>
<feature type="domain" description="Secretion system C-terminal sorting" evidence="2">
    <location>
        <begin position="612"/>
        <end position="679"/>
    </location>
</feature>
<evidence type="ECO:0000259" key="2">
    <source>
        <dbReference type="Pfam" id="PF18962"/>
    </source>
</evidence>
<dbReference type="InterPro" id="IPR026444">
    <property type="entry name" value="Secre_tail"/>
</dbReference>
<comment type="caution">
    <text evidence="4">The sequence shown here is derived from an EMBL/GenBank/DDBJ whole genome shotgun (WGS) entry which is preliminary data.</text>
</comment>
<evidence type="ECO:0000313" key="4">
    <source>
        <dbReference type="EMBL" id="MET3732316.1"/>
    </source>
</evidence>